<accession>N1W3C6</accession>
<dbReference type="PANTHER" id="PTHR41786:SF1">
    <property type="entry name" value="6-HYDROXYMETHYLPTERIN DIPHOSPHOKINASE MPTE-LIKE DOMAIN-CONTAINING PROTEIN"/>
    <property type="match status" value="1"/>
</dbReference>
<proteinExistence type="predicted"/>
<evidence type="ECO:0000259" key="1">
    <source>
        <dbReference type="Pfam" id="PF01973"/>
    </source>
</evidence>
<feature type="domain" description="6-hydroxymethylpterin diphosphokinase MptE-like" evidence="1">
    <location>
        <begin position="135"/>
        <end position="236"/>
    </location>
</feature>
<dbReference type="AlphaFoldDB" id="N1W3C6"/>
<comment type="caution">
    <text evidence="2">The sequence shown here is derived from an EMBL/GenBank/DDBJ whole genome shotgun (WGS) entry which is preliminary data.</text>
</comment>
<dbReference type="InterPro" id="IPR002826">
    <property type="entry name" value="MptE-like"/>
</dbReference>
<dbReference type="Proteomes" id="UP000012371">
    <property type="component" value="Unassembled WGS sequence"/>
</dbReference>
<dbReference type="Pfam" id="PF01973">
    <property type="entry name" value="MptE-like"/>
    <property type="match status" value="1"/>
</dbReference>
<reference evidence="2" key="1">
    <citation type="submission" date="2013-03" db="EMBL/GenBank/DDBJ databases">
        <authorList>
            <person name="Harkins D.M."/>
            <person name="Durkin A.S."/>
            <person name="Brinkac L.M."/>
            <person name="Haft D.H."/>
            <person name="Selengut J.D."/>
            <person name="Sanka R."/>
            <person name="DePew J."/>
            <person name="Purushe J."/>
            <person name="Hartskeerl R.A."/>
            <person name="Ahmed A."/>
            <person name="van der Linden H."/>
            <person name="Goris M.G.A."/>
            <person name="Vinetz J.M."/>
            <person name="Sutton G.G."/>
            <person name="Nierman W.C."/>
            <person name="Fouts D.E."/>
        </authorList>
    </citation>
    <scope>NUCLEOTIDE SEQUENCE [LARGE SCALE GENOMIC DNA]</scope>
    <source>
        <strain evidence="2">LT 11-33</strain>
    </source>
</reference>
<protein>
    <submittedName>
        <fullName evidence="2">PF01973 family protein</fullName>
    </submittedName>
</protein>
<dbReference type="EMBL" id="AOGW02000009">
    <property type="protein sequence ID" value="EMY62186.1"/>
    <property type="molecule type" value="Genomic_DNA"/>
</dbReference>
<evidence type="ECO:0000313" key="3">
    <source>
        <dbReference type="Proteomes" id="UP000012371"/>
    </source>
</evidence>
<sequence length="426" mass="48695">MILGVGALHNVRSFIENPNGHQIIVFWEPNQEIYECNEFQTEIESLENLAKTQGLYVVFAKGKTPNWLKLKTEVQNISHLSPSLHSKWSLYITPSYERIFPELVALCREGFQSQFLSSGINQNTIQHFQRLWTHNYLKNRMALLDSKSTFEWFQSFSSPKNQVLFVGASPGLETDLETIKQNRSSFLIFASDTALGYLVPNGVIPDYIVSFDSGRGTAYHFLLEIPSHIPIITWLGGATFLFELLNPKILVNTGHPLDQIVEHQLKQKSGKEWPHYSNPSLNLLGMVLSITEKIEGRDFFVSGVSYLAERGKSHCKGTGYERFYLPETNRKKSLELTTKRLYSGDRKGKNQIAWEEMSKQGTTTNIQFLSKSKDKSFHKIHKMTQSLQSFQGFPPSIAELAKWANQDHSGIIHRKTLTTWLRFSLS</sequence>
<evidence type="ECO:0000313" key="2">
    <source>
        <dbReference type="EMBL" id="EMY62186.1"/>
    </source>
</evidence>
<organism evidence="2 3">
    <name type="scientific">Leptospira terpstrae serovar Hualin str. LT 11-33 = ATCC 700639</name>
    <dbReference type="NCBI Taxonomy" id="1257025"/>
    <lineage>
        <taxon>Bacteria</taxon>
        <taxon>Pseudomonadati</taxon>
        <taxon>Spirochaetota</taxon>
        <taxon>Spirochaetia</taxon>
        <taxon>Leptospirales</taxon>
        <taxon>Leptospiraceae</taxon>
        <taxon>Leptospira</taxon>
    </lineage>
</organism>
<dbReference type="RefSeq" id="WP_002973530.1">
    <property type="nucleotide sequence ID" value="NZ_AOGW02000009.1"/>
</dbReference>
<dbReference type="PANTHER" id="PTHR41786">
    <property type="entry name" value="MOTILITY ACCESSORY FACTOR MAF"/>
    <property type="match status" value="1"/>
</dbReference>
<gene>
    <name evidence="2" type="ORF">LEP1GSC203_3903</name>
</gene>
<dbReference type="STRING" id="1257025.LEP1GSC203_3903"/>
<name>N1W3C6_9LEPT</name>
<keyword evidence="3" id="KW-1185">Reference proteome</keyword>